<evidence type="ECO:0000256" key="2">
    <source>
        <dbReference type="ARBA" id="ARBA00023315"/>
    </source>
</evidence>
<organism evidence="5 6">
    <name type="scientific">Mycolicibacterium aubagnense</name>
    <dbReference type="NCBI Taxonomy" id="319707"/>
    <lineage>
        <taxon>Bacteria</taxon>
        <taxon>Bacillati</taxon>
        <taxon>Actinomycetota</taxon>
        <taxon>Actinomycetes</taxon>
        <taxon>Mycobacteriales</taxon>
        <taxon>Mycobacteriaceae</taxon>
        <taxon>Mycolicibacterium</taxon>
    </lineage>
</organism>
<protein>
    <recommendedName>
        <fullName evidence="4">N-acetyltransferase domain-containing protein</fullName>
    </recommendedName>
</protein>
<dbReference type="SUPFAM" id="SSF55729">
    <property type="entry name" value="Acyl-CoA N-acyltransferases (Nat)"/>
    <property type="match status" value="1"/>
</dbReference>
<dbReference type="PROSITE" id="PS51186">
    <property type="entry name" value="GNAT"/>
    <property type="match status" value="1"/>
</dbReference>
<keyword evidence="2" id="KW-0012">Acyltransferase</keyword>
<dbReference type="Proteomes" id="UP000465609">
    <property type="component" value="Chromosome"/>
</dbReference>
<reference evidence="5 6" key="1">
    <citation type="journal article" date="2019" name="Emerg. Microbes Infect.">
        <title>Comprehensive subspecies identification of 175 nontuberculous mycobacteria species based on 7547 genomic profiles.</title>
        <authorList>
            <person name="Matsumoto Y."/>
            <person name="Kinjo T."/>
            <person name="Motooka D."/>
            <person name="Nabeya D."/>
            <person name="Jung N."/>
            <person name="Uechi K."/>
            <person name="Horii T."/>
            <person name="Iida T."/>
            <person name="Fujita J."/>
            <person name="Nakamura S."/>
        </authorList>
    </citation>
    <scope>NUCLEOTIDE SEQUENCE [LARGE SCALE GENOMIC DNA]</scope>
    <source>
        <strain evidence="5 6">JCM 15296</strain>
    </source>
</reference>
<sequence length="363" mass="38307">MAMSITVGGPPEYDGDLPGGVAGLSGGGTWPASGNKAQRRVLALAVGVLVGLQRRRWQDAAVELIGVAHDADMSPYVLAEALVELSGGHSLRLAGGSRPDAVRTALKRWGDLLNPVSADSDEETGPDQLLAWCGHRPCQYPVNMSTPHRFALRPCHGPAEWPELVRIWRSAVEATHDFLTADDIDFYELRLADEYLKLVDVTVADSDGVPVGFAGVAGGNLEMLFIDHQHRGRGAGSVLLADAIAKNPDLLVDVNEQNPQAVGFYHRHGFVTLSRSETDGDGRPFPILHLGPAESAAEPGSHLKVLYARSSDCGSGSAVRAAVFAAVPPIPAAAAAASSRRLPEVEDSDRTASSPVVCSADIP</sequence>
<dbReference type="Gene3D" id="3.40.630.30">
    <property type="match status" value="1"/>
</dbReference>
<evidence type="ECO:0000256" key="3">
    <source>
        <dbReference type="SAM" id="MobiDB-lite"/>
    </source>
</evidence>
<feature type="compositionally biased region" description="Basic and acidic residues" evidence="3">
    <location>
        <begin position="341"/>
        <end position="350"/>
    </location>
</feature>
<evidence type="ECO:0000313" key="6">
    <source>
        <dbReference type="Proteomes" id="UP000465609"/>
    </source>
</evidence>
<evidence type="ECO:0000313" key="5">
    <source>
        <dbReference type="EMBL" id="BBX87132.1"/>
    </source>
</evidence>
<feature type="region of interest" description="Disordered" evidence="3">
    <location>
        <begin position="336"/>
        <end position="363"/>
    </location>
</feature>
<dbReference type="PANTHER" id="PTHR43800">
    <property type="entry name" value="PEPTIDYL-LYSINE N-ACETYLTRANSFERASE YJAB"/>
    <property type="match status" value="1"/>
</dbReference>
<evidence type="ECO:0000256" key="1">
    <source>
        <dbReference type="ARBA" id="ARBA00022679"/>
    </source>
</evidence>
<evidence type="ECO:0000259" key="4">
    <source>
        <dbReference type="PROSITE" id="PS51186"/>
    </source>
</evidence>
<feature type="domain" description="N-acetyltransferase" evidence="4">
    <location>
        <begin position="150"/>
        <end position="292"/>
    </location>
</feature>
<gene>
    <name evidence="5" type="ORF">MAUB_50050</name>
</gene>
<dbReference type="Pfam" id="PF13673">
    <property type="entry name" value="Acetyltransf_10"/>
    <property type="match status" value="1"/>
</dbReference>
<name>A0ABM7IK50_9MYCO</name>
<proteinExistence type="predicted"/>
<dbReference type="CDD" id="cd04301">
    <property type="entry name" value="NAT_SF"/>
    <property type="match status" value="1"/>
</dbReference>
<keyword evidence="6" id="KW-1185">Reference proteome</keyword>
<accession>A0ABM7IK50</accession>
<dbReference type="InterPro" id="IPR000182">
    <property type="entry name" value="GNAT_dom"/>
</dbReference>
<dbReference type="InterPro" id="IPR016181">
    <property type="entry name" value="Acyl_CoA_acyltransferase"/>
</dbReference>
<dbReference type="EMBL" id="AP022577">
    <property type="protein sequence ID" value="BBX87132.1"/>
    <property type="molecule type" value="Genomic_DNA"/>
</dbReference>
<dbReference type="PANTHER" id="PTHR43800:SF1">
    <property type="entry name" value="PEPTIDYL-LYSINE N-ACETYLTRANSFERASE YJAB"/>
    <property type="match status" value="1"/>
</dbReference>
<keyword evidence="1" id="KW-0808">Transferase</keyword>